<sequence length="165" mass="17233">MTLATGTPTDTTDGTDHDLQQKPPTHPDRHNPMSAAPTVVITGAARGIGAAIGGRFASAEHRVIGVDLDIDRLTQTVACWTGDGHRCVEGDAASHRDVAAACDLADGRLSTFVANAGFAKAGDSVDYAPEDWDAMLRVHLTAAMVGAQESAARSFSMKACAFRLN</sequence>
<dbReference type="EMBL" id="CP136137">
    <property type="protein sequence ID" value="WYY05793.1"/>
    <property type="molecule type" value="Genomic_DNA"/>
</dbReference>
<accession>A0ABZ2TW89</accession>
<dbReference type="Gene3D" id="3.40.50.720">
    <property type="entry name" value="NAD(P)-binding Rossmann-like Domain"/>
    <property type="match status" value="1"/>
</dbReference>
<dbReference type="PANTHER" id="PTHR42760">
    <property type="entry name" value="SHORT-CHAIN DEHYDROGENASES/REDUCTASES FAMILY MEMBER"/>
    <property type="match status" value="1"/>
</dbReference>
<name>A0ABZ2TW89_9ACTN</name>
<evidence type="ECO:0000256" key="3">
    <source>
        <dbReference type="SAM" id="MobiDB-lite"/>
    </source>
</evidence>
<dbReference type="PANTHER" id="PTHR42760:SF133">
    <property type="entry name" value="3-OXOACYL-[ACYL-CARRIER-PROTEIN] REDUCTASE"/>
    <property type="match status" value="1"/>
</dbReference>
<evidence type="ECO:0000256" key="2">
    <source>
        <dbReference type="ARBA" id="ARBA00023002"/>
    </source>
</evidence>
<keyword evidence="2 4" id="KW-0560">Oxidoreductase</keyword>
<evidence type="ECO:0000313" key="4">
    <source>
        <dbReference type="EMBL" id="WYY05793.1"/>
    </source>
</evidence>
<dbReference type="GO" id="GO:0016491">
    <property type="term" value="F:oxidoreductase activity"/>
    <property type="evidence" value="ECO:0007669"/>
    <property type="project" value="UniProtKB-KW"/>
</dbReference>
<feature type="compositionally biased region" description="Basic and acidic residues" evidence="3">
    <location>
        <begin position="14"/>
        <end position="31"/>
    </location>
</feature>
<dbReference type="EC" id="1.-.-.-" evidence="4"/>
<dbReference type="Proteomes" id="UP001479933">
    <property type="component" value="Chromosome"/>
</dbReference>
<comment type="similarity">
    <text evidence="1">Belongs to the short-chain dehydrogenases/reductases (SDR) family.</text>
</comment>
<dbReference type="CDD" id="cd05233">
    <property type="entry name" value="SDR_c"/>
    <property type="match status" value="1"/>
</dbReference>
<dbReference type="RefSeq" id="WP_066164607.1">
    <property type="nucleotide sequence ID" value="NZ_CP136137.1"/>
</dbReference>
<protein>
    <submittedName>
        <fullName evidence="4">SDR family oxidoreductase</fullName>
        <ecNumber evidence="4">1.-.-.-</ecNumber>
    </submittedName>
</protein>
<keyword evidence="5" id="KW-1185">Reference proteome</keyword>
<evidence type="ECO:0000256" key="1">
    <source>
        <dbReference type="ARBA" id="ARBA00006484"/>
    </source>
</evidence>
<dbReference type="Pfam" id="PF00106">
    <property type="entry name" value="adh_short"/>
    <property type="match status" value="1"/>
</dbReference>
<organism evidence="4 5">
    <name type="scientific">Gordonia hydrophobica</name>
    <dbReference type="NCBI Taxonomy" id="40516"/>
    <lineage>
        <taxon>Bacteria</taxon>
        <taxon>Bacillati</taxon>
        <taxon>Actinomycetota</taxon>
        <taxon>Actinomycetes</taxon>
        <taxon>Mycobacteriales</taxon>
        <taxon>Gordoniaceae</taxon>
        <taxon>Gordonia</taxon>
    </lineage>
</organism>
<dbReference type="InterPro" id="IPR002347">
    <property type="entry name" value="SDR_fam"/>
</dbReference>
<reference evidence="4 5" key="1">
    <citation type="journal article" date="2023" name="Virus Evol.">
        <title>Computational host range prediction-The good, the bad, and the ugly.</title>
        <authorList>
            <person name="Howell A.A."/>
            <person name="Versoza C.J."/>
            <person name="Pfeifer S.P."/>
        </authorList>
    </citation>
    <scope>NUCLEOTIDE SEQUENCE [LARGE SCALE GENOMIC DNA]</scope>
    <source>
        <strain evidence="4 5">1610/1b</strain>
    </source>
</reference>
<dbReference type="PRINTS" id="PR00081">
    <property type="entry name" value="GDHRDH"/>
</dbReference>
<feature type="compositionally biased region" description="Low complexity" evidence="3">
    <location>
        <begin position="1"/>
        <end position="12"/>
    </location>
</feature>
<dbReference type="InterPro" id="IPR036291">
    <property type="entry name" value="NAD(P)-bd_dom_sf"/>
</dbReference>
<evidence type="ECO:0000313" key="5">
    <source>
        <dbReference type="Proteomes" id="UP001479933"/>
    </source>
</evidence>
<gene>
    <name evidence="4" type="ORF">RVF87_11930</name>
</gene>
<proteinExistence type="inferred from homology"/>
<dbReference type="SUPFAM" id="SSF51735">
    <property type="entry name" value="NAD(P)-binding Rossmann-fold domains"/>
    <property type="match status" value="1"/>
</dbReference>
<feature type="region of interest" description="Disordered" evidence="3">
    <location>
        <begin position="1"/>
        <end position="34"/>
    </location>
</feature>